<dbReference type="AlphaFoldDB" id="A0A1W2EU66"/>
<gene>
    <name evidence="1" type="ORF">SAMN04488101_11637</name>
</gene>
<evidence type="ECO:0000313" key="1">
    <source>
        <dbReference type="EMBL" id="SMD13253.1"/>
    </source>
</evidence>
<sequence>MLIFPLLYLSIKIYLTLYPRTHKKAKDLLSQKDKSTFDQLKN</sequence>
<dbReference type="EMBL" id="FWYB01000016">
    <property type="protein sequence ID" value="SMD13253.1"/>
    <property type="molecule type" value="Genomic_DNA"/>
</dbReference>
<reference evidence="1 2" key="1">
    <citation type="submission" date="2017-04" db="EMBL/GenBank/DDBJ databases">
        <authorList>
            <person name="Afonso C.L."/>
            <person name="Miller P.J."/>
            <person name="Scott M.A."/>
            <person name="Spackman E."/>
            <person name="Goraichik I."/>
            <person name="Dimitrov K.M."/>
            <person name="Suarez D.L."/>
            <person name="Swayne D.E."/>
        </authorList>
    </citation>
    <scope>NUCLEOTIDE SEQUENCE [LARGE SCALE GENOMIC DNA]</scope>
    <source>
        <strain evidence="1 2">DSM 19625</strain>
    </source>
</reference>
<proteinExistence type="predicted"/>
<dbReference type="Proteomes" id="UP000192678">
    <property type="component" value="Unassembled WGS sequence"/>
</dbReference>
<organism evidence="1 2">
    <name type="scientific">Pedobacter nyackensis</name>
    <dbReference type="NCBI Taxonomy" id="475255"/>
    <lineage>
        <taxon>Bacteria</taxon>
        <taxon>Pseudomonadati</taxon>
        <taxon>Bacteroidota</taxon>
        <taxon>Sphingobacteriia</taxon>
        <taxon>Sphingobacteriales</taxon>
        <taxon>Sphingobacteriaceae</taxon>
        <taxon>Pedobacter</taxon>
    </lineage>
</organism>
<keyword evidence="2" id="KW-1185">Reference proteome</keyword>
<protein>
    <submittedName>
        <fullName evidence="1">Uncharacterized protein</fullName>
    </submittedName>
</protein>
<accession>A0A1W2EU66</accession>
<evidence type="ECO:0000313" key="2">
    <source>
        <dbReference type="Proteomes" id="UP000192678"/>
    </source>
</evidence>
<name>A0A1W2EU66_9SPHI</name>